<dbReference type="KEGG" id="tig:THII_1470"/>
<dbReference type="InterPro" id="IPR007844">
    <property type="entry name" value="AsmA"/>
</dbReference>
<evidence type="ECO:0000313" key="3">
    <source>
        <dbReference type="EMBL" id="BAP55767.1"/>
    </source>
</evidence>
<keyword evidence="1" id="KW-1133">Transmembrane helix</keyword>
<keyword evidence="4" id="KW-1185">Reference proteome</keyword>
<feature type="domain" description="AsmA" evidence="2">
    <location>
        <begin position="1"/>
        <end position="233"/>
    </location>
</feature>
<gene>
    <name evidence="3" type="ORF">THII_1470</name>
</gene>
<keyword evidence="1" id="KW-0472">Membrane</keyword>
<dbReference type="PANTHER" id="PTHR30441">
    <property type="entry name" value="DUF748 DOMAIN-CONTAINING PROTEIN"/>
    <property type="match status" value="1"/>
</dbReference>
<keyword evidence="1" id="KW-0812">Transmembrane</keyword>
<sequence>MKRVIKIGLSILGSVIALIFVTLISVLWLVDPNHYKAQIASYLSQVSGRNLVIEGDIRFTLYPWLGVDLGKMRFGNAPGFTEPTLVQVEQAQFQVKLLPLLTKRIEVGHVLLAGMKLTLIRKANGHTNWEDLLALTGKSEPSTETDFFDQLKIAGLKITQGELTWDDRQTRSRYVFSDFNLNTSAIIFNQPIDLQLHSALAIAGKTTLQGQLDLTTQLTVNLAQQLYQLTPLQLVTTLASNQLPLGQQSLSLHTEMALDLKQQHFMVSLLSLQLLGVDLTGQINVHNLLSSPTVTGQVAVTPFNPQKLWQRLKQAQLGLAWTSLFNQPGLSFQSARLKTQFQFNQAEGIQFNNLELHIDNNSLKTQQVNLDWQKATLVTSAIYLTALGIPLNAQVQIKQLFSQPVIQGQLSLLPFNPRATFEQLKLAKINVPAISLPSQEILPLQTASLTTQFQWRDNQQLDLTHLHWQVDDNHFQIAHFQINLSQETLAANDFSLQAWEMKLVGKMQVKQLLSQPQATAEIAIAPFNLPALFKRLGITPPSLPKPLTLTQASLTTQLTVTSPNLTLNNLHFTVDENQLTIQQAQFNWAQNILNLEHFILKVLTVSAQGKLQITQLLEQPKLQGSLKVAQFDPRQLLPRLGQPLPTTADPTVLNRLALETTLQGNLSQLVLDNLKINLDDSQLIGNLEIKKFNPPAINFYLNVDNVDIDRYLPPQSVEKTTQPQLSLPPKETSSPLDFLRALNLNGTLKINHFKAAQLTTTDLELAVAAQPGHLIPLAAYQF</sequence>
<dbReference type="PANTHER" id="PTHR30441:SF8">
    <property type="entry name" value="DUF748 DOMAIN-CONTAINING PROTEIN"/>
    <property type="match status" value="1"/>
</dbReference>
<dbReference type="Proteomes" id="UP000031623">
    <property type="component" value="Chromosome"/>
</dbReference>
<proteinExistence type="predicted"/>
<organism evidence="3 4">
    <name type="scientific">Thioploca ingrica</name>
    <dbReference type="NCBI Taxonomy" id="40754"/>
    <lineage>
        <taxon>Bacteria</taxon>
        <taxon>Pseudomonadati</taxon>
        <taxon>Pseudomonadota</taxon>
        <taxon>Gammaproteobacteria</taxon>
        <taxon>Thiotrichales</taxon>
        <taxon>Thiotrichaceae</taxon>
        <taxon>Thioploca</taxon>
    </lineage>
</organism>
<dbReference type="GO" id="GO:0005886">
    <property type="term" value="C:plasma membrane"/>
    <property type="evidence" value="ECO:0007669"/>
    <property type="project" value="TreeGrafter"/>
</dbReference>
<dbReference type="OrthoDB" id="9766390at2"/>
<dbReference type="HOGENOM" id="CLU_428772_0_0_6"/>
<dbReference type="EMBL" id="AP014633">
    <property type="protein sequence ID" value="BAP55767.1"/>
    <property type="molecule type" value="Genomic_DNA"/>
</dbReference>
<name>A0A090AJP9_9GAMM</name>
<accession>A0A090AJP9</accession>
<dbReference type="InterPro" id="IPR052894">
    <property type="entry name" value="AsmA-related"/>
</dbReference>
<feature type="transmembrane region" description="Helical" evidence="1">
    <location>
        <begin position="7"/>
        <end position="30"/>
    </location>
</feature>
<reference evidence="3 4" key="1">
    <citation type="journal article" date="2014" name="ISME J.">
        <title>Ecophysiology of Thioploca ingrica as revealed by the complete genome sequence supplemented with proteomic evidence.</title>
        <authorList>
            <person name="Kojima H."/>
            <person name="Ogura Y."/>
            <person name="Yamamoto N."/>
            <person name="Togashi T."/>
            <person name="Mori H."/>
            <person name="Watanabe T."/>
            <person name="Nemoto F."/>
            <person name="Kurokawa K."/>
            <person name="Hayashi T."/>
            <person name="Fukui M."/>
        </authorList>
    </citation>
    <scope>NUCLEOTIDE SEQUENCE [LARGE SCALE GENOMIC DNA]</scope>
</reference>
<dbReference type="Pfam" id="PF05170">
    <property type="entry name" value="AsmA"/>
    <property type="match status" value="1"/>
</dbReference>
<evidence type="ECO:0000259" key="2">
    <source>
        <dbReference type="Pfam" id="PF05170"/>
    </source>
</evidence>
<protein>
    <recommendedName>
        <fullName evidence="2">AsmA domain-containing protein</fullName>
    </recommendedName>
</protein>
<dbReference type="GO" id="GO:0090313">
    <property type="term" value="P:regulation of protein targeting to membrane"/>
    <property type="evidence" value="ECO:0007669"/>
    <property type="project" value="TreeGrafter"/>
</dbReference>
<evidence type="ECO:0000256" key="1">
    <source>
        <dbReference type="SAM" id="Phobius"/>
    </source>
</evidence>
<evidence type="ECO:0000313" key="4">
    <source>
        <dbReference type="Proteomes" id="UP000031623"/>
    </source>
</evidence>
<dbReference type="STRING" id="40754.THII_1470"/>
<dbReference type="AlphaFoldDB" id="A0A090AJP9"/>